<name>A0AAN9R6T6_CANGL</name>
<dbReference type="AlphaFoldDB" id="A0AAN9R6T6"/>
<evidence type="ECO:0000313" key="2">
    <source>
        <dbReference type="Proteomes" id="UP001367508"/>
    </source>
</evidence>
<protein>
    <submittedName>
        <fullName evidence="1">Uncharacterized protein</fullName>
    </submittedName>
</protein>
<gene>
    <name evidence="1" type="ORF">VNO77_01991</name>
</gene>
<reference evidence="1 2" key="1">
    <citation type="submission" date="2024-01" db="EMBL/GenBank/DDBJ databases">
        <title>The genomes of 5 underutilized Papilionoideae crops provide insights into root nodulation and disease resistanc.</title>
        <authorList>
            <person name="Jiang F."/>
        </authorList>
    </citation>
    <scope>NUCLEOTIDE SEQUENCE [LARGE SCALE GENOMIC DNA]</scope>
    <source>
        <strain evidence="1">LVBAO_FW01</strain>
        <tissue evidence="1">Leaves</tissue>
    </source>
</reference>
<keyword evidence="2" id="KW-1185">Reference proteome</keyword>
<comment type="caution">
    <text evidence="1">The sequence shown here is derived from an EMBL/GenBank/DDBJ whole genome shotgun (WGS) entry which is preliminary data.</text>
</comment>
<evidence type="ECO:0000313" key="1">
    <source>
        <dbReference type="EMBL" id="KAK7360019.1"/>
    </source>
</evidence>
<organism evidence="1 2">
    <name type="scientific">Canavalia gladiata</name>
    <name type="common">Sword bean</name>
    <name type="synonym">Dolichos gladiatus</name>
    <dbReference type="NCBI Taxonomy" id="3824"/>
    <lineage>
        <taxon>Eukaryota</taxon>
        <taxon>Viridiplantae</taxon>
        <taxon>Streptophyta</taxon>
        <taxon>Embryophyta</taxon>
        <taxon>Tracheophyta</taxon>
        <taxon>Spermatophyta</taxon>
        <taxon>Magnoliopsida</taxon>
        <taxon>eudicotyledons</taxon>
        <taxon>Gunneridae</taxon>
        <taxon>Pentapetalae</taxon>
        <taxon>rosids</taxon>
        <taxon>fabids</taxon>
        <taxon>Fabales</taxon>
        <taxon>Fabaceae</taxon>
        <taxon>Papilionoideae</taxon>
        <taxon>50 kb inversion clade</taxon>
        <taxon>NPAAA clade</taxon>
        <taxon>indigoferoid/millettioid clade</taxon>
        <taxon>Phaseoleae</taxon>
        <taxon>Canavalia</taxon>
    </lineage>
</organism>
<proteinExistence type="predicted"/>
<accession>A0AAN9R6T6</accession>
<dbReference type="EMBL" id="JAYMYQ010000001">
    <property type="protein sequence ID" value="KAK7360019.1"/>
    <property type="molecule type" value="Genomic_DNA"/>
</dbReference>
<sequence>MGNCKHSITSEAQFSSNWDRIRLLPPLLLDIGYHLFSKLHIQRLKCITRVLNRLSVKLLNSLELLHCTYQFCLNGILLFPYVYSGIRDPKTTMAVILTIKPAFYGHRRLDCPVSEQAEVSNNQRYDASVIKFSVPAFPGAIMVNINWWPWSRLDSVLKERKMLIQLETSYLFDQFSPCQSCGGDELPSDLPCAELCLRLTETYLVQEKMISVQHHQESQRAMYLVAKVAMSCELGLIHIDSSSCHVSAAAPGVHHSQAIVMLILGLTLVLTQTNGNLLNNLLCELGQLCREPEFAKCYFDESFVVPSLLISLVFSFSHPPIAYRTPGPSFDPLLKPFSKTLPIHIVLGLFQITNLPSHGEITH</sequence>
<dbReference type="Proteomes" id="UP001367508">
    <property type="component" value="Unassembled WGS sequence"/>
</dbReference>